<protein>
    <submittedName>
        <fullName evidence="2">Lantibiotic protection ABC transporter permease subunit, MutG family</fullName>
    </submittedName>
</protein>
<proteinExistence type="predicted"/>
<evidence type="ECO:0000313" key="3">
    <source>
        <dbReference type="Proteomes" id="UP000070394"/>
    </source>
</evidence>
<comment type="caution">
    <text evidence="2">The sequence shown here is derived from an EMBL/GenBank/DDBJ whole genome shotgun (WGS) entry which is preliminary data.</text>
</comment>
<keyword evidence="1" id="KW-0472">Membrane</keyword>
<evidence type="ECO:0000256" key="1">
    <source>
        <dbReference type="SAM" id="Phobius"/>
    </source>
</evidence>
<dbReference type="OrthoDB" id="1701852at2"/>
<dbReference type="AlphaFoldDB" id="A0A133ZYW8"/>
<evidence type="ECO:0000313" key="2">
    <source>
        <dbReference type="EMBL" id="KXB60645.1"/>
    </source>
</evidence>
<reference evidence="3" key="1">
    <citation type="submission" date="2016-01" db="EMBL/GenBank/DDBJ databases">
        <authorList>
            <person name="Mitreva M."/>
            <person name="Pepin K.H."/>
            <person name="Mihindukulasuriya K.A."/>
            <person name="Fulton R."/>
            <person name="Fronick C."/>
            <person name="O'Laughlin M."/>
            <person name="Miner T."/>
            <person name="Herter B."/>
            <person name="Rosa B.A."/>
            <person name="Cordes M."/>
            <person name="Tomlinson C."/>
            <person name="Wollam A."/>
            <person name="Palsikar V.B."/>
            <person name="Mardis E.R."/>
            <person name="Wilson R.K."/>
        </authorList>
    </citation>
    <scope>NUCLEOTIDE SEQUENCE [LARGE SCALE GENOMIC DNA]</scope>
    <source>
        <strain evidence="3">DNF00896</strain>
    </source>
</reference>
<dbReference type="STRING" id="467210.HMPREF1866_00426"/>
<feature type="transmembrane region" description="Helical" evidence="1">
    <location>
        <begin position="184"/>
        <end position="201"/>
    </location>
</feature>
<dbReference type="CDD" id="cd21503">
    <property type="entry name" value="ABC-2_lan_permease"/>
    <property type="match status" value="1"/>
</dbReference>
<accession>A0A133ZYW8</accession>
<feature type="transmembrane region" description="Helical" evidence="1">
    <location>
        <begin position="20"/>
        <end position="42"/>
    </location>
</feature>
<sequence>MINILKSYLIRTKRTPVRMVIILCPLIFTGLFIVYLLSATGLKEVELAYFFGAYTILAGFSVSFLIPMLYESDKKAGNYANDLRIGICRKKLFFVRFIFIFILLMAIEGIAILPFILFLHFYGINIQILDLTVYGMIGSVGLISMVPVYQFLSLKFNYTGSILAGTIFTLAAVLLGTTDLGTGIWYYFPFVYPIRLIYGYVSGLFNVDTVIFYLFISLLLSFVSVGIFSFWYNSWDGISEMEE</sequence>
<gene>
    <name evidence="2" type="ORF">HMPREF1866_00426</name>
</gene>
<dbReference type="RefSeq" id="WP_060930390.1">
    <property type="nucleotide sequence ID" value="NZ_KQ959775.1"/>
</dbReference>
<organism evidence="2 3">
    <name type="scientific">Lachnoanaerobaculum saburreum</name>
    <dbReference type="NCBI Taxonomy" id="467210"/>
    <lineage>
        <taxon>Bacteria</taxon>
        <taxon>Bacillati</taxon>
        <taxon>Bacillota</taxon>
        <taxon>Clostridia</taxon>
        <taxon>Lachnospirales</taxon>
        <taxon>Lachnospiraceae</taxon>
        <taxon>Lachnoanaerobaculum</taxon>
    </lineage>
</organism>
<feature type="transmembrane region" description="Helical" evidence="1">
    <location>
        <begin position="210"/>
        <end position="232"/>
    </location>
</feature>
<keyword evidence="3" id="KW-1185">Reference proteome</keyword>
<dbReference type="EMBL" id="LSDA01000011">
    <property type="protein sequence ID" value="KXB60645.1"/>
    <property type="molecule type" value="Genomic_DNA"/>
</dbReference>
<feature type="transmembrane region" description="Helical" evidence="1">
    <location>
        <begin position="156"/>
        <end position="178"/>
    </location>
</feature>
<dbReference type="Proteomes" id="UP000070394">
    <property type="component" value="Unassembled WGS sequence"/>
</dbReference>
<dbReference type="PATRIC" id="fig|467210.3.peg.421"/>
<feature type="transmembrane region" description="Helical" evidence="1">
    <location>
        <begin position="131"/>
        <end position="149"/>
    </location>
</feature>
<keyword evidence="1" id="KW-0812">Transmembrane</keyword>
<keyword evidence="1" id="KW-1133">Transmembrane helix</keyword>
<name>A0A133ZYW8_9FIRM</name>
<feature type="transmembrane region" description="Helical" evidence="1">
    <location>
        <begin position="93"/>
        <end position="119"/>
    </location>
</feature>
<feature type="transmembrane region" description="Helical" evidence="1">
    <location>
        <begin position="48"/>
        <end position="70"/>
    </location>
</feature>